<dbReference type="PROSITE" id="PS50089">
    <property type="entry name" value="ZF_RING_2"/>
    <property type="match status" value="1"/>
</dbReference>
<dbReference type="SUPFAM" id="SSF49599">
    <property type="entry name" value="TRAF domain-like"/>
    <property type="match status" value="1"/>
</dbReference>
<evidence type="ECO:0000256" key="3">
    <source>
        <dbReference type="PROSITE-ProRule" id="PRU00175"/>
    </source>
</evidence>
<reference evidence="5" key="1">
    <citation type="submission" date="2020-11" db="EMBL/GenBank/DDBJ databases">
        <authorList>
            <person name="Tran Van P."/>
        </authorList>
    </citation>
    <scope>NUCLEOTIDE SEQUENCE</scope>
</reference>
<protein>
    <recommendedName>
        <fullName evidence="4">RING-type domain-containing protein</fullName>
    </recommendedName>
</protein>
<keyword evidence="1 3" id="KW-0479">Metal-binding</keyword>
<dbReference type="EMBL" id="CAJPVJ010002257">
    <property type="protein sequence ID" value="CAG2166019.1"/>
    <property type="molecule type" value="Genomic_DNA"/>
</dbReference>
<dbReference type="PANTHER" id="PTHR10131">
    <property type="entry name" value="TNF RECEPTOR ASSOCIATED FACTOR"/>
    <property type="match status" value="1"/>
</dbReference>
<name>A0A7R9LQM6_9ACAR</name>
<dbReference type="GO" id="GO:0007017">
    <property type="term" value="P:microtubule-based process"/>
    <property type="evidence" value="ECO:0007669"/>
    <property type="project" value="InterPro"/>
</dbReference>
<evidence type="ECO:0000313" key="6">
    <source>
        <dbReference type="Proteomes" id="UP000728032"/>
    </source>
</evidence>
<gene>
    <name evidence="5" type="ORF">ONB1V03_LOCUS5550</name>
</gene>
<keyword evidence="6" id="KW-1185">Reference proteome</keyword>
<dbReference type="AlphaFoldDB" id="A0A7R9LQM6"/>
<evidence type="ECO:0000256" key="2">
    <source>
        <dbReference type="ARBA" id="ARBA00022833"/>
    </source>
</evidence>
<dbReference type="Gene3D" id="3.30.40.10">
    <property type="entry name" value="Zinc/RING finger domain, C3HC4 (zinc finger)"/>
    <property type="match status" value="2"/>
</dbReference>
<dbReference type="SUPFAM" id="SSF57850">
    <property type="entry name" value="RING/U-box"/>
    <property type="match status" value="1"/>
</dbReference>
<accession>A0A7R9LQM6</accession>
<dbReference type="OrthoDB" id="6477069at2759"/>
<organism evidence="5">
    <name type="scientific">Oppiella nova</name>
    <dbReference type="NCBI Taxonomy" id="334625"/>
    <lineage>
        <taxon>Eukaryota</taxon>
        <taxon>Metazoa</taxon>
        <taxon>Ecdysozoa</taxon>
        <taxon>Arthropoda</taxon>
        <taxon>Chelicerata</taxon>
        <taxon>Arachnida</taxon>
        <taxon>Acari</taxon>
        <taxon>Acariformes</taxon>
        <taxon>Sarcoptiformes</taxon>
        <taxon>Oribatida</taxon>
        <taxon>Brachypylina</taxon>
        <taxon>Oppioidea</taxon>
        <taxon>Oppiidae</taxon>
        <taxon>Oppiella</taxon>
    </lineage>
</organism>
<dbReference type="InterPro" id="IPR001841">
    <property type="entry name" value="Znf_RING"/>
</dbReference>
<dbReference type="PANTHER" id="PTHR10131:SF94">
    <property type="entry name" value="TNF RECEPTOR-ASSOCIATED FACTOR 4"/>
    <property type="match status" value="1"/>
</dbReference>
<sequence>MKYKNMNSMSGYNTDRFVNLNEWERDELTCSSCQNILNSPVVTQCCLQMYCRHCIQAIIKSNYKCPNDDKPMTIWQLTPPPRAITNMLANLKISCDFKGRGCNEILKLTELADHVTNCKYNVPMCDKCNCKLTTDHDCLTDLVKLNELLKLQVESKNMIVNNVLSEQDAFKSARKHMQDQRIVQCDINGNMKECCSSREDYDGFRQRILTEKIKPDLNVNKSDMNETMVYDIQRITINAIKESEKISEMTAQIRSDMNRNYPDCNWQCFVYSFPGSYSIQRQLGKDLLTFAIK</sequence>
<dbReference type="Gene3D" id="3.30.740.10">
    <property type="entry name" value="Protein Inhibitor Of Neuronal Nitric Oxide Synthase"/>
    <property type="match status" value="1"/>
</dbReference>
<dbReference type="SUPFAM" id="SSF54648">
    <property type="entry name" value="DLC"/>
    <property type="match status" value="1"/>
</dbReference>
<keyword evidence="1 3" id="KW-0863">Zinc-finger</keyword>
<proteinExistence type="predicted"/>
<evidence type="ECO:0000313" key="5">
    <source>
        <dbReference type="EMBL" id="CAD7646088.1"/>
    </source>
</evidence>
<keyword evidence="2" id="KW-0862">Zinc</keyword>
<feature type="domain" description="RING-type" evidence="4">
    <location>
        <begin position="30"/>
        <end position="69"/>
    </location>
</feature>
<dbReference type="InterPro" id="IPR037177">
    <property type="entry name" value="DLC_sf"/>
</dbReference>
<dbReference type="InterPro" id="IPR013083">
    <property type="entry name" value="Znf_RING/FYVE/PHD"/>
</dbReference>
<dbReference type="GO" id="GO:0008270">
    <property type="term" value="F:zinc ion binding"/>
    <property type="evidence" value="ECO:0007669"/>
    <property type="project" value="UniProtKB-KW"/>
</dbReference>
<evidence type="ECO:0000256" key="1">
    <source>
        <dbReference type="ARBA" id="ARBA00022771"/>
    </source>
</evidence>
<dbReference type="GO" id="GO:0030286">
    <property type="term" value="C:dynein complex"/>
    <property type="evidence" value="ECO:0007669"/>
    <property type="project" value="InterPro"/>
</dbReference>
<dbReference type="EMBL" id="OC917082">
    <property type="protein sequence ID" value="CAD7646088.1"/>
    <property type="molecule type" value="Genomic_DNA"/>
</dbReference>
<evidence type="ECO:0000259" key="4">
    <source>
        <dbReference type="PROSITE" id="PS50089"/>
    </source>
</evidence>
<dbReference type="Proteomes" id="UP000728032">
    <property type="component" value="Unassembled WGS sequence"/>
</dbReference>